<name>A0A0F5YGL7_9CYAN</name>
<gene>
    <name evidence="1" type="ORF">WN50_12415</name>
</gene>
<comment type="caution">
    <text evidence="1">The sequence shown here is derived from an EMBL/GenBank/DDBJ whole genome shotgun (WGS) entry which is preliminary data.</text>
</comment>
<dbReference type="Proteomes" id="UP000033607">
    <property type="component" value="Unassembled WGS sequence"/>
</dbReference>
<dbReference type="EMBL" id="LATL02000118">
    <property type="protein sequence ID" value="KKD37792.1"/>
    <property type="molecule type" value="Genomic_DNA"/>
</dbReference>
<reference evidence="1 2" key="1">
    <citation type="submission" date="2015-06" db="EMBL/GenBank/DDBJ databases">
        <title>Draft genome assembly of filamentous brackish cyanobacterium Limnoraphis robusta strain CS-951.</title>
        <authorList>
            <person name="Willis A."/>
            <person name="Parks M."/>
            <person name="Burford M.A."/>
        </authorList>
    </citation>
    <scope>NUCLEOTIDE SEQUENCE [LARGE SCALE GENOMIC DNA]</scope>
    <source>
        <strain evidence="1 2">CS-951</strain>
    </source>
</reference>
<dbReference type="OrthoDB" id="532822at2"/>
<organism evidence="1 2">
    <name type="scientific">Limnoraphis robusta CS-951</name>
    <dbReference type="NCBI Taxonomy" id="1637645"/>
    <lineage>
        <taxon>Bacteria</taxon>
        <taxon>Bacillati</taxon>
        <taxon>Cyanobacteriota</taxon>
        <taxon>Cyanophyceae</taxon>
        <taxon>Oscillatoriophycideae</taxon>
        <taxon>Oscillatoriales</taxon>
        <taxon>Sirenicapillariaceae</taxon>
        <taxon>Limnoraphis</taxon>
    </lineage>
</organism>
<dbReference type="AlphaFoldDB" id="A0A0F5YGL7"/>
<dbReference type="RefSeq" id="WP_046278859.1">
    <property type="nucleotide sequence ID" value="NZ_LATL02000118.1"/>
</dbReference>
<evidence type="ECO:0000313" key="1">
    <source>
        <dbReference type="EMBL" id="KKD37792.1"/>
    </source>
</evidence>
<sequence length="69" mass="8090">MRWLSQNQSNPTLTQLLDHILTSGQLDRSEYLKLMSVILSDSQITDAQRNEINRIFDYVQTGRFTLIDF</sequence>
<accession>A0A0F5YGL7</accession>
<protein>
    <submittedName>
        <fullName evidence="1">Uncharacterized protein</fullName>
    </submittedName>
</protein>
<proteinExistence type="predicted"/>
<evidence type="ECO:0000313" key="2">
    <source>
        <dbReference type="Proteomes" id="UP000033607"/>
    </source>
</evidence>